<dbReference type="InterPro" id="IPR050295">
    <property type="entry name" value="Plant_2OG-oxidoreductases"/>
</dbReference>
<evidence type="ECO:0000313" key="6">
    <source>
        <dbReference type="Proteomes" id="UP000242715"/>
    </source>
</evidence>
<dbReference type="SUPFAM" id="SSF51197">
    <property type="entry name" value="Clavaminate synthase-like"/>
    <property type="match status" value="1"/>
</dbReference>
<proteinExistence type="predicted"/>
<evidence type="ECO:0000256" key="3">
    <source>
        <dbReference type="ARBA" id="ARBA00023004"/>
    </source>
</evidence>
<dbReference type="Pfam" id="PF03171">
    <property type="entry name" value="2OG-FeII_Oxy"/>
    <property type="match status" value="1"/>
</dbReference>
<gene>
    <name evidence="5" type="ORF">TSUD_217810</name>
</gene>
<keyword evidence="3" id="KW-0408">Iron</keyword>
<dbReference type="GO" id="GO:0046872">
    <property type="term" value="F:metal ion binding"/>
    <property type="evidence" value="ECO:0007669"/>
    <property type="project" value="UniProtKB-KW"/>
</dbReference>
<dbReference type="InterPro" id="IPR027443">
    <property type="entry name" value="IPNS-like_sf"/>
</dbReference>
<dbReference type="EMBL" id="DF973578">
    <property type="protein sequence ID" value="GAU35148.1"/>
    <property type="molecule type" value="Genomic_DNA"/>
</dbReference>
<dbReference type="GO" id="GO:0031418">
    <property type="term" value="F:L-ascorbic acid binding"/>
    <property type="evidence" value="ECO:0007669"/>
    <property type="project" value="UniProtKB-KW"/>
</dbReference>
<dbReference type="Proteomes" id="UP000242715">
    <property type="component" value="Unassembled WGS sequence"/>
</dbReference>
<evidence type="ECO:0000256" key="2">
    <source>
        <dbReference type="ARBA" id="ARBA00022896"/>
    </source>
</evidence>
<evidence type="ECO:0000313" key="5">
    <source>
        <dbReference type="EMBL" id="GAU35148.1"/>
    </source>
</evidence>
<dbReference type="PANTHER" id="PTHR47991">
    <property type="entry name" value="OXOGLUTARATE/IRON-DEPENDENT DIOXYGENASE"/>
    <property type="match status" value="1"/>
</dbReference>
<dbReference type="InterPro" id="IPR044861">
    <property type="entry name" value="IPNS-like_FE2OG_OXY"/>
</dbReference>
<name>A0A2Z6MS16_TRISU</name>
<protein>
    <recommendedName>
        <fullName evidence="4">Fe2OG dioxygenase domain-containing protein</fullName>
    </recommendedName>
</protein>
<keyword evidence="1" id="KW-0479">Metal-binding</keyword>
<dbReference type="InterPro" id="IPR005123">
    <property type="entry name" value="Oxoglu/Fe-dep_dioxygenase_dom"/>
</dbReference>
<feature type="domain" description="Fe2OG dioxygenase" evidence="4">
    <location>
        <begin position="35"/>
        <end position="135"/>
    </location>
</feature>
<reference evidence="6" key="1">
    <citation type="journal article" date="2017" name="Front. Plant Sci.">
        <title>Climate Clever Clovers: New Paradigm to Reduce the Environmental Footprint of Ruminants by Breeding Low Methanogenic Forages Utilizing Haplotype Variation.</title>
        <authorList>
            <person name="Kaur P."/>
            <person name="Appels R."/>
            <person name="Bayer P.E."/>
            <person name="Keeble-Gagnere G."/>
            <person name="Wang J."/>
            <person name="Hirakawa H."/>
            <person name="Shirasawa K."/>
            <person name="Vercoe P."/>
            <person name="Stefanova K."/>
            <person name="Durmic Z."/>
            <person name="Nichols P."/>
            <person name="Revell C."/>
            <person name="Isobe S.N."/>
            <person name="Edwards D."/>
            <person name="Erskine W."/>
        </authorList>
    </citation>
    <scope>NUCLEOTIDE SEQUENCE [LARGE SCALE GENOMIC DNA]</scope>
    <source>
        <strain evidence="6">cv. Daliak</strain>
    </source>
</reference>
<organism evidence="5 6">
    <name type="scientific">Trifolium subterraneum</name>
    <name type="common">Subterranean clover</name>
    <dbReference type="NCBI Taxonomy" id="3900"/>
    <lineage>
        <taxon>Eukaryota</taxon>
        <taxon>Viridiplantae</taxon>
        <taxon>Streptophyta</taxon>
        <taxon>Embryophyta</taxon>
        <taxon>Tracheophyta</taxon>
        <taxon>Spermatophyta</taxon>
        <taxon>Magnoliopsida</taxon>
        <taxon>eudicotyledons</taxon>
        <taxon>Gunneridae</taxon>
        <taxon>Pentapetalae</taxon>
        <taxon>rosids</taxon>
        <taxon>fabids</taxon>
        <taxon>Fabales</taxon>
        <taxon>Fabaceae</taxon>
        <taxon>Papilionoideae</taxon>
        <taxon>50 kb inversion clade</taxon>
        <taxon>NPAAA clade</taxon>
        <taxon>Hologalegina</taxon>
        <taxon>IRL clade</taxon>
        <taxon>Trifolieae</taxon>
        <taxon>Trifolium</taxon>
    </lineage>
</organism>
<dbReference type="PROSITE" id="PS51471">
    <property type="entry name" value="FE2OG_OXY"/>
    <property type="match status" value="1"/>
</dbReference>
<accession>A0A2Z6MS16</accession>
<dbReference type="AlphaFoldDB" id="A0A2Z6MS16"/>
<keyword evidence="6" id="KW-1185">Reference proteome</keyword>
<sequence>MYSLELKKLSVTIIELMTKALKIQPSEIVDFFEEGVQSMRMNYYPPCPQPEQVIGLNRHSDVAALTILLHVNEMEGLQIRKDGMWIPINPLSDAFVINIGDMLEIMTNGIYRSNEHRATINSEKERISIAAFHSPRLNAILGPAPSLVTPKSPEVFNKISVEDLFKRYFSRQLDGKSYIDIVRIQNV</sequence>
<evidence type="ECO:0000259" key="4">
    <source>
        <dbReference type="PROSITE" id="PS51471"/>
    </source>
</evidence>
<dbReference type="Gene3D" id="2.60.120.330">
    <property type="entry name" value="B-lactam Antibiotic, Isopenicillin N Synthase, Chain"/>
    <property type="match status" value="1"/>
</dbReference>
<evidence type="ECO:0000256" key="1">
    <source>
        <dbReference type="ARBA" id="ARBA00022723"/>
    </source>
</evidence>
<dbReference type="OrthoDB" id="288590at2759"/>
<keyword evidence="2" id="KW-0847">Vitamin C</keyword>